<dbReference type="PROSITE" id="PS01129">
    <property type="entry name" value="PSI_RLU"/>
    <property type="match status" value="1"/>
</dbReference>
<evidence type="ECO:0000259" key="5">
    <source>
        <dbReference type="Pfam" id="PF00849"/>
    </source>
</evidence>
<dbReference type="EC" id="5.4.99.-" evidence="4"/>
<dbReference type="InterPro" id="IPR020103">
    <property type="entry name" value="PsdUridine_synth_cat_dom_sf"/>
</dbReference>
<dbReference type="InterPro" id="IPR050188">
    <property type="entry name" value="RluA_PseudoU_synthase"/>
</dbReference>
<feature type="domain" description="Pseudouridine synthase RsuA/RluA-like" evidence="5">
    <location>
        <begin position="24"/>
        <end position="175"/>
    </location>
</feature>
<dbReference type="GO" id="GO:0140098">
    <property type="term" value="F:catalytic activity, acting on RNA"/>
    <property type="evidence" value="ECO:0007669"/>
    <property type="project" value="UniProtKB-ARBA"/>
</dbReference>
<evidence type="ECO:0000256" key="2">
    <source>
        <dbReference type="ARBA" id="ARBA00023235"/>
    </source>
</evidence>
<protein>
    <recommendedName>
        <fullName evidence="4">Pseudouridine synthase</fullName>
        <ecNumber evidence="4">5.4.99.-</ecNumber>
    </recommendedName>
</protein>
<name>A0A3S3RN15_9BACT</name>
<dbReference type="SUPFAM" id="SSF55120">
    <property type="entry name" value="Pseudouridine synthase"/>
    <property type="match status" value="1"/>
</dbReference>
<dbReference type="AlphaFoldDB" id="A0A3S3RN15"/>
<evidence type="ECO:0000256" key="4">
    <source>
        <dbReference type="RuleBase" id="RU362028"/>
    </source>
</evidence>
<dbReference type="Gene3D" id="3.30.2350.10">
    <property type="entry name" value="Pseudouridine synthase"/>
    <property type="match status" value="1"/>
</dbReference>
<dbReference type="PANTHER" id="PTHR21600:SF44">
    <property type="entry name" value="RIBOSOMAL LARGE SUBUNIT PSEUDOURIDINE SYNTHASE D"/>
    <property type="match status" value="1"/>
</dbReference>
<feature type="active site" evidence="3">
    <location>
        <position position="73"/>
    </location>
</feature>
<evidence type="ECO:0000256" key="3">
    <source>
        <dbReference type="PIRSR" id="PIRSR606225-1"/>
    </source>
</evidence>
<reference evidence="6 7" key="1">
    <citation type="submission" date="2017-01" db="EMBL/GenBank/DDBJ databases">
        <title>The cable genome- insights into the physiology and evolution of filamentous bacteria capable of sulfide oxidation via long distance electron transfer.</title>
        <authorList>
            <person name="Schreiber L."/>
            <person name="Bjerg J.T."/>
            <person name="Boggild A."/>
            <person name="Van De Vossenberg J."/>
            <person name="Meysman F."/>
            <person name="Nielsen L.P."/>
            <person name="Schramm A."/>
            <person name="Kjeldsen K.U."/>
        </authorList>
    </citation>
    <scope>NUCLEOTIDE SEQUENCE [LARGE SCALE GENOMIC DNA]</scope>
    <source>
        <strain evidence="6">MCF</strain>
    </source>
</reference>
<dbReference type="InterPro" id="IPR006225">
    <property type="entry name" value="PsdUridine_synth_RluC/D"/>
</dbReference>
<dbReference type="PANTHER" id="PTHR21600">
    <property type="entry name" value="MITOCHONDRIAL RNA PSEUDOURIDINE SYNTHASE"/>
    <property type="match status" value="1"/>
</dbReference>
<keyword evidence="2 4" id="KW-0413">Isomerase</keyword>
<dbReference type="GO" id="GO:0003723">
    <property type="term" value="F:RNA binding"/>
    <property type="evidence" value="ECO:0007669"/>
    <property type="project" value="InterPro"/>
</dbReference>
<comment type="caution">
    <text evidence="6">The sequence shown here is derived from an EMBL/GenBank/DDBJ whole genome shotgun (WGS) entry which is preliminary data.</text>
</comment>
<evidence type="ECO:0000256" key="1">
    <source>
        <dbReference type="ARBA" id="ARBA00010876"/>
    </source>
</evidence>
<accession>A0A3S3RN15</accession>
<comment type="similarity">
    <text evidence="1 4">Belongs to the pseudouridine synthase RluA family.</text>
</comment>
<organism evidence="6 7">
    <name type="scientific">Candidatus Electrothrix aarhusensis</name>
    <dbReference type="NCBI Taxonomy" id="1859131"/>
    <lineage>
        <taxon>Bacteria</taxon>
        <taxon>Pseudomonadati</taxon>
        <taxon>Thermodesulfobacteriota</taxon>
        <taxon>Desulfobulbia</taxon>
        <taxon>Desulfobulbales</taxon>
        <taxon>Desulfobulbaceae</taxon>
        <taxon>Candidatus Electrothrix</taxon>
    </lineage>
</organism>
<evidence type="ECO:0000313" key="6">
    <source>
        <dbReference type="EMBL" id="RWX43679.1"/>
    </source>
</evidence>
<dbReference type="GO" id="GO:0009982">
    <property type="term" value="F:pseudouridine synthase activity"/>
    <property type="evidence" value="ECO:0007669"/>
    <property type="project" value="InterPro"/>
</dbReference>
<dbReference type="GO" id="GO:0000455">
    <property type="term" value="P:enzyme-directed rRNA pseudouridine synthesis"/>
    <property type="evidence" value="ECO:0007669"/>
    <property type="project" value="TreeGrafter"/>
</dbReference>
<dbReference type="InterPro" id="IPR006145">
    <property type="entry name" value="PsdUridine_synth_RsuA/RluA"/>
</dbReference>
<dbReference type="Proteomes" id="UP000287853">
    <property type="component" value="Unassembled WGS sequence"/>
</dbReference>
<evidence type="ECO:0000313" key="7">
    <source>
        <dbReference type="Proteomes" id="UP000287853"/>
    </source>
</evidence>
<comment type="catalytic activity">
    <reaction evidence="4">
        <text>a uridine in RNA = a pseudouridine in RNA</text>
        <dbReference type="Rhea" id="RHEA:48348"/>
        <dbReference type="Rhea" id="RHEA-COMP:12068"/>
        <dbReference type="Rhea" id="RHEA-COMP:12069"/>
        <dbReference type="ChEBI" id="CHEBI:65314"/>
        <dbReference type="ChEBI" id="CHEBI:65315"/>
    </reaction>
</comment>
<proteinExistence type="inferred from homology"/>
<dbReference type="NCBIfam" id="TIGR00005">
    <property type="entry name" value="rluA_subfam"/>
    <property type="match status" value="1"/>
</dbReference>
<dbReference type="CDD" id="cd02869">
    <property type="entry name" value="PseudoU_synth_RluA_like"/>
    <property type="match status" value="1"/>
</dbReference>
<comment type="function">
    <text evidence="4">Responsible for synthesis of pseudouridine from uracil.</text>
</comment>
<dbReference type="EMBL" id="MTKO01000113">
    <property type="protein sequence ID" value="RWX43679.1"/>
    <property type="molecule type" value="Genomic_DNA"/>
</dbReference>
<dbReference type="InterPro" id="IPR006224">
    <property type="entry name" value="PsdUridine_synth_RluA-like_CS"/>
</dbReference>
<sequence length="232" mass="26510">MIKTNRPPKKHQPKGLPILHEDKDIIVVVKPAGLLTVGTDREKSRTAHYLLNDYVRKGNPKSHKRVYVVHRLDKDTSGILVFAKSEQTKKLLQENWANTEKHYLAIVHGQLMEKEGTISSYLVENKAQKVYSTRDPTQGKLSHTAYKVSKESKNFSLVDIHLLTGRKHQIRVHFAEKGHPVAGDKKYETKNVGSKRLALHARSISFPHPSTHKLMTFDTGMPDDLIRLFRQL</sequence>
<dbReference type="Pfam" id="PF00849">
    <property type="entry name" value="PseudoU_synth_2"/>
    <property type="match status" value="1"/>
</dbReference>
<keyword evidence="7" id="KW-1185">Reference proteome</keyword>
<gene>
    <name evidence="6" type="ORF">H206_02611</name>
</gene>